<dbReference type="Proteomes" id="UP001300383">
    <property type="component" value="Unassembled WGS sequence"/>
</dbReference>
<dbReference type="PANTHER" id="PTHR37305:SF1">
    <property type="entry name" value="MEMBRANE PROTEIN"/>
    <property type="match status" value="1"/>
</dbReference>
<proteinExistence type="predicted"/>
<organism evidence="2 3">
    <name type="scientific">Fusibacillus kribbianus</name>
    <dbReference type="NCBI Taxonomy" id="3044208"/>
    <lineage>
        <taxon>Bacteria</taxon>
        <taxon>Bacillati</taxon>
        <taxon>Bacillota</taxon>
        <taxon>Clostridia</taxon>
        <taxon>Lachnospirales</taxon>
        <taxon>Lachnospiraceae</taxon>
        <taxon>Fusibacillus</taxon>
    </lineage>
</organism>
<keyword evidence="1" id="KW-1133">Transmembrane helix</keyword>
<feature type="transmembrane region" description="Helical" evidence="1">
    <location>
        <begin position="113"/>
        <end position="138"/>
    </location>
</feature>
<dbReference type="Pfam" id="PF12679">
    <property type="entry name" value="ABC2_membrane_2"/>
    <property type="match status" value="1"/>
</dbReference>
<feature type="transmembrane region" description="Helical" evidence="1">
    <location>
        <begin position="150"/>
        <end position="172"/>
    </location>
</feature>
<evidence type="ECO:0000256" key="1">
    <source>
        <dbReference type="SAM" id="Phobius"/>
    </source>
</evidence>
<protein>
    <submittedName>
        <fullName evidence="2">ABC transporter permease</fullName>
    </submittedName>
</protein>
<dbReference type="PANTHER" id="PTHR37305">
    <property type="entry name" value="INTEGRAL MEMBRANE PROTEIN-RELATED"/>
    <property type="match status" value="1"/>
</dbReference>
<keyword evidence="1" id="KW-0472">Membrane</keyword>
<feature type="transmembrane region" description="Helical" evidence="1">
    <location>
        <begin position="226"/>
        <end position="248"/>
    </location>
</feature>
<comment type="caution">
    <text evidence="2">The sequence shown here is derived from an EMBL/GenBank/DDBJ whole genome shotgun (WGS) entry which is preliminary data.</text>
</comment>
<dbReference type="GO" id="GO:0005886">
    <property type="term" value="C:plasma membrane"/>
    <property type="evidence" value="ECO:0007669"/>
    <property type="project" value="UniProtKB-SubCell"/>
</dbReference>
<reference evidence="2 3" key="1">
    <citation type="submission" date="2023-05" db="EMBL/GenBank/DDBJ databases">
        <title>[ruminococcus] sp. nov., isolated from a pig farm feces dump.</title>
        <authorList>
            <person name="Chang Y.-H."/>
        </authorList>
    </citation>
    <scope>NUCLEOTIDE SEQUENCE [LARGE SCALE GENOMIC DNA]</scope>
    <source>
        <strain evidence="2 3">YH-rum2234</strain>
    </source>
</reference>
<accession>A0AAP4EXW0</accession>
<dbReference type="AlphaFoldDB" id="A0AAP4EXW0"/>
<feature type="transmembrane region" description="Helical" evidence="1">
    <location>
        <begin position="184"/>
        <end position="206"/>
    </location>
</feature>
<feature type="transmembrane region" description="Helical" evidence="1">
    <location>
        <begin position="75"/>
        <end position="92"/>
    </location>
</feature>
<sequence length="253" mass="28089">MKAFLKKEWMETIRTGRGFLLLLIFGLFGIMNPAIARLTPWMMKVMSESLRDAGFVMTAVEVNAMTSWSQFYKNIPLALIIFVLLVSGSFTGEYQKGTLIPVVTRGLSRRKIVAAKALMIMGLWTAGYFLSFGITFAYNEYFWGNGIASHLLFGAVCFWLFGLWVLGILLFLSTAARTGTQVLFGTGAAALGIYVLGMLPAPGRWLPARLMDGMSLLQGHTVPADYFKNVIIACAMTALFLLFSVLCFDRKRL</sequence>
<evidence type="ECO:0000313" key="2">
    <source>
        <dbReference type="EMBL" id="MDI9242934.1"/>
    </source>
</evidence>
<keyword evidence="1" id="KW-0812">Transmembrane</keyword>
<evidence type="ECO:0000313" key="3">
    <source>
        <dbReference type="Proteomes" id="UP001300383"/>
    </source>
</evidence>
<gene>
    <name evidence="2" type="ORF">QJ036_10700</name>
</gene>
<keyword evidence="3" id="KW-1185">Reference proteome</keyword>
<name>A0AAP4EXW0_9FIRM</name>
<dbReference type="GO" id="GO:0140359">
    <property type="term" value="F:ABC-type transporter activity"/>
    <property type="evidence" value="ECO:0007669"/>
    <property type="project" value="InterPro"/>
</dbReference>
<dbReference type="EMBL" id="JASGBQ010000021">
    <property type="protein sequence ID" value="MDI9242934.1"/>
    <property type="molecule type" value="Genomic_DNA"/>
</dbReference>
<dbReference type="RefSeq" id="WP_283231368.1">
    <property type="nucleotide sequence ID" value="NZ_JASGBQ010000021.1"/>
</dbReference>